<evidence type="ECO:0000256" key="9">
    <source>
        <dbReference type="ARBA" id="ARBA00049578"/>
    </source>
</evidence>
<dbReference type="AlphaFoldDB" id="A0A7H0HFJ2"/>
<dbReference type="Gene3D" id="3.50.50.60">
    <property type="entry name" value="FAD/NAD(P)-binding domain"/>
    <property type="match status" value="2"/>
</dbReference>
<evidence type="ECO:0000256" key="1">
    <source>
        <dbReference type="ARBA" id="ARBA00001917"/>
    </source>
</evidence>
<comment type="catalytic activity">
    <reaction evidence="7">
        <text>5,6-dihydrothymine + NAD(+) = thymine + NADH + H(+)</text>
        <dbReference type="Rhea" id="RHEA:28791"/>
        <dbReference type="ChEBI" id="CHEBI:15378"/>
        <dbReference type="ChEBI" id="CHEBI:17821"/>
        <dbReference type="ChEBI" id="CHEBI:27468"/>
        <dbReference type="ChEBI" id="CHEBI:57540"/>
        <dbReference type="ChEBI" id="CHEBI:57945"/>
        <dbReference type="EC" id="1.3.1.1"/>
    </reaction>
</comment>
<dbReference type="GO" id="GO:0051536">
    <property type="term" value="F:iron-sulfur cluster binding"/>
    <property type="evidence" value="ECO:0007669"/>
    <property type="project" value="InterPro"/>
</dbReference>
<dbReference type="SUPFAM" id="SSF46548">
    <property type="entry name" value="alpha-helical ferredoxin"/>
    <property type="match status" value="1"/>
</dbReference>
<gene>
    <name evidence="13" type="ORF">H9L24_21225</name>
</gene>
<evidence type="ECO:0000259" key="12">
    <source>
        <dbReference type="PROSITE" id="PS51379"/>
    </source>
</evidence>
<evidence type="ECO:0000256" key="10">
    <source>
        <dbReference type="ARBA" id="ARBA00049714"/>
    </source>
</evidence>
<dbReference type="InterPro" id="IPR009051">
    <property type="entry name" value="Helical_ferredxn"/>
</dbReference>
<name>A0A7H0HFJ2_9BURK</name>
<evidence type="ECO:0000256" key="5">
    <source>
        <dbReference type="ARBA" id="ARBA00030119"/>
    </source>
</evidence>
<dbReference type="KEGG" id="amon:H9L24_21225"/>
<dbReference type="PROSITE" id="PS51379">
    <property type="entry name" value="4FE4S_FER_2"/>
    <property type="match status" value="1"/>
</dbReference>
<proteinExistence type="predicted"/>
<dbReference type="Gene3D" id="1.10.1060.10">
    <property type="entry name" value="Alpha-helical ferredoxin"/>
    <property type="match status" value="1"/>
</dbReference>
<evidence type="ECO:0000256" key="4">
    <source>
        <dbReference type="ARBA" id="ARBA00023002"/>
    </source>
</evidence>
<evidence type="ECO:0000256" key="11">
    <source>
        <dbReference type="ARBA" id="ARBA00049728"/>
    </source>
</evidence>
<dbReference type="Pfam" id="PF07992">
    <property type="entry name" value="Pyr_redox_2"/>
    <property type="match status" value="1"/>
</dbReference>
<comment type="cofactor">
    <cofactor evidence="1">
        <name>FMN</name>
        <dbReference type="ChEBI" id="CHEBI:58210"/>
    </cofactor>
</comment>
<dbReference type="InterPro" id="IPR017896">
    <property type="entry name" value="4Fe4S_Fe-S-bd"/>
</dbReference>
<evidence type="ECO:0000256" key="8">
    <source>
        <dbReference type="ARBA" id="ARBA00048792"/>
    </source>
</evidence>
<feature type="domain" description="4Fe-4S ferredoxin-type" evidence="12">
    <location>
        <begin position="35"/>
        <end position="68"/>
    </location>
</feature>
<dbReference type="Proteomes" id="UP000516057">
    <property type="component" value="Chromosome"/>
</dbReference>
<dbReference type="RefSeq" id="WP_187736292.1">
    <property type="nucleotide sequence ID" value="NZ_CP060790.1"/>
</dbReference>
<reference evidence="13 14" key="1">
    <citation type="submission" date="2020-08" db="EMBL/GenBank/DDBJ databases">
        <title>Genome sequence of Acidovorax monticola KACC 19171T.</title>
        <authorList>
            <person name="Hyun D.-W."/>
            <person name="Bae J.-W."/>
        </authorList>
    </citation>
    <scope>NUCLEOTIDE SEQUENCE [LARGE SCALE GENOMIC DNA]</scope>
    <source>
        <strain evidence="13 14">KACC 19171</strain>
    </source>
</reference>
<dbReference type="GO" id="GO:0004159">
    <property type="term" value="F:dihydropyrimidine dehydrogenase (NAD+) activity"/>
    <property type="evidence" value="ECO:0007669"/>
    <property type="project" value="UniProtKB-EC"/>
</dbReference>
<comment type="catalytic activity">
    <reaction evidence="8">
        <text>5,6-dihydrouracil + NAD(+) = uracil + NADH + H(+)</text>
        <dbReference type="Rhea" id="RHEA:20189"/>
        <dbReference type="ChEBI" id="CHEBI:15378"/>
        <dbReference type="ChEBI" id="CHEBI:15901"/>
        <dbReference type="ChEBI" id="CHEBI:17568"/>
        <dbReference type="ChEBI" id="CHEBI:57540"/>
        <dbReference type="ChEBI" id="CHEBI:57945"/>
        <dbReference type="EC" id="1.3.1.1"/>
    </reaction>
</comment>
<dbReference type="PRINTS" id="PR00419">
    <property type="entry name" value="ADXRDTASE"/>
</dbReference>
<evidence type="ECO:0000256" key="7">
    <source>
        <dbReference type="ARBA" id="ARBA00047685"/>
    </source>
</evidence>
<dbReference type="PANTHER" id="PTHR43073">
    <property type="entry name" value="DIHYDROPYRIMIDINE DEHYDROGENASE [NADP(+)]"/>
    <property type="match status" value="1"/>
</dbReference>
<evidence type="ECO:0000313" key="14">
    <source>
        <dbReference type="Proteomes" id="UP000516057"/>
    </source>
</evidence>
<dbReference type="InterPro" id="IPR023753">
    <property type="entry name" value="FAD/NAD-binding_dom"/>
</dbReference>
<dbReference type="Pfam" id="PF14691">
    <property type="entry name" value="Fer4_20"/>
    <property type="match status" value="1"/>
</dbReference>
<evidence type="ECO:0000256" key="2">
    <source>
        <dbReference type="ARBA" id="ARBA00022630"/>
    </source>
</evidence>
<keyword evidence="14" id="KW-1185">Reference proteome</keyword>
<organism evidence="13 14">
    <name type="scientific">Paenacidovorax monticola</name>
    <dbReference type="NCBI Taxonomy" id="1926868"/>
    <lineage>
        <taxon>Bacteria</taxon>
        <taxon>Pseudomonadati</taxon>
        <taxon>Pseudomonadota</taxon>
        <taxon>Betaproteobacteria</taxon>
        <taxon>Burkholderiales</taxon>
        <taxon>Comamonadaceae</taxon>
        <taxon>Paenacidovorax</taxon>
    </lineage>
</organism>
<dbReference type="EC" id="1.3.1.1" evidence="11"/>
<sequence>MEAIASRACGIHAARLNLADYAVNFSDSHAPLTRPQALIEAERCYYCHDAPCATACPTGIDIPSFIHRIAQDNHRGAARAILEANPLGGMCARVCPTEVLCEQACVRNTNEDKPVEIGALQRYATDALFHAPGAPLFTRAAPTGKRVAVVGAGPAGLACAHGLAMRGHDVALFDARPKLGGLNEYGLASYKTTNGFAQQEIDWLLSIGGISVRCNQRLGRDITLDGLLATHDAVFLGLGLAGVNAIGIAEPQAAGLRNAVDFIAELRQATDLSAVPVGRRVVVIGGGMTAVDAAVQARKLGAEEVAIVYRRGASAMSASEVEQRWAQTHGVTIRHWAAPKEILCEGGEVRGVRFAATAPREGGGLAETGEQFELAADMVLKAIGQTYVAEPAGAAIALQGGRIATDAEGRTSVARVWAGGDCRAGGRDLTVEAVEHGKVAARSIHAALGGA</sequence>
<evidence type="ECO:0000256" key="3">
    <source>
        <dbReference type="ARBA" id="ARBA00022643"/>
    </source>
</evidence>
<dbReference type="EMBL" id="CP060790">
    <property type="protein sequence ID" value="QNP59308.1"/>
    <property type="molecule type" value="Genomic_DNA"/>
</dbReference>
<evidence type="ECO:0000313" key="13">
    <source>
        <dbReference type="EMBL" id="QNP59308.1"/>
    </source>
</evidence>
<evidence type="ECO:0000256" key="6">
    <source>
        <dbReference type="ARBA" id="ARBA00032722"/>
    </source>
</evidence>
<accession>A0A7H0HFJ2</accession>
<comment type="subunit">
    <text evidence="10">Heterotetramer of 2 PreA and 2 PreT subunits.</text>
</comment>
<comment type="function">
    <text evidence="9">Involved in pyrimidine base degradation. Catalyzes physiologically the reduction of uracil to 5,6-dihydrouracil (DHU) by using NADH as a specific cosubstrate. It also catalyzes the reverse reaction and the reduction of thymine to 5,6-dihydrothymine (DHT).</text>
</comment>
<keyword evidence="2" id="KW-0285">Flavoprotein</keyword>
<dbReference type="InterPro" id="IPR028261">
    <property type="entry name" value="DPD_II"/>
</dbReference>
<dbReference type="InterPro" id="IPR036188">
    <property type="entry name" value="FAD/NAD-bd_sf"/>
</dbReference>
<keyword evidence="3" id="KW-0288">FMN</keyword>
<dbReference type="PANTHER" id="PTHR43073:SF2">
    <property type="entry name" value="DIHYDROPYRIMIDINE DEHYDROGENASE [NADP(+)]"/>
    <property type="match status" value="1"/>
</dbReference>
<dbReference type="SUPFAM" id="SSF51971">
    <property type="entry name" value="Nucleotide-binding domain"/>
    <property type="match status" value="1"/>
</dbReference>
<protein>
    <recommendedName>
        <fullName evidence="11">dihydrouracil dehydrogenase (NAD(+))</fullName>
        <ecNumber evidence="11">1.3.1.1</ecNumber>
    </recommendedName>
    <alternativeName>
        <fullName evidence="6">Dihydrothymine dehydrogenase</fullName>
    </alternativeName>
    <alternativeName>
        <fullName evidence="5">Dihydrouracil dehydrogenase</fullName>
    </alternativeName>
</protein>
<keyword evidence="4" id="KW-0560">Oxidoreductase</keyword>